<evidence type="ECO:0000313" key="4">
    <source>
        <dbReference type="Proteomes" id="UP000664417"/>
    </source>
</evidence>
<dbReference type="Gene3D" id="1.25.40.10">
    <property type="entry name" value="Tetratricopeptide repeat domain"/>
    <property type="match status" value="1"/>
</dbReference>
<keyword evidence="2" id="KW-0812">Transmembrane</keyword>
<sequence length="522" mass="59513">MQLLIYHIEIKGVAMAVAKGKTKVRRDRWFEEFFLSLDPEKRYRTGDIVSEWEKDDQVVRAMQEKCKKKPKDARSVLSRYMPYRYKMFLNESSDQNPESTPTARAYQPIGTEPFGPTGHDMNIYLGAQYAWVAADYLGLEQPRSLEEVLELLKKALEIEDPKSVEGTESSYVVVEAPAESIQAVSVPGGDQTEMGQVETVKPTKRSLRKRFRRWRVPMAFAMSAFSTFICLATIGGVILFQSYPELEKMETAQNTGGVTAVKNITKSFKVSGNKAEVYGIGWRAAYDPHKDIEEIKTIIEPLLYDEELGWQAKANHVVGLAYLNRGHLSLALENFEEAETKLRGLSKQRLDLKKIYLSMADCHFYLYQPEKMMECIKLAQMLNVPGREAVTLHYESQYNFLQGDINKAITLSHKALRLSKTTETSYSGYYHANLGLLYSATGNMDQSYKHLKEAHAFAVLNQDSSLLSVIYEYERFWAEKMNFPFSGVSSINKSKSFSSEKNYISFSVDLARESSVSKPRRQ</sequence>
<feature type="transmembrane region" description="Helical" evidence="2">
    <location>
        <begin position="214"/>
        <end position="240"/>
    </location>
</feature>
<gene>
    <name evidence="3" type="ORF">J3U88_01150</name>
</gene>
<accession>A0A8J7PYM0</accession>
<evidence type="ECO:0008006" key="5">
    <source>
        <dbReference type="Google" id="ProtNLM"/>
    </source>
</evidence>
<evidence type="ECO:0000256" key="1">
    <source>
        <dbReference type="SAM" id="Coils"/>
    </source>
</evidence>
<dbReference type="Proteomes" id="UP000664417">
    <property type="component" value="Unassembled WGS sequence"/>
</dbReference>
<protein>
    <recommendedName>
        <fullName evidence="5">Tetratricopeptide repeat protein</fullName>
    </recommendedName>
</protein>
<evidence type="ECO:0000313" key="3">
    <source>
        <dbReference type="EMBL" id="MBO1317047.1"/>
    </source>
</evidence>
<name>A0A8J7PYM0_9BACT</name>
<dbReference type="InterPro" id="IPR011990">
    <property type="entry name" value="TPR-like_helical_dom_sf"/>
</dbReference>
<reference evidence="3" key="1">
    <citation type="submission" date="2021-03" db="EMBL/GenBank/DDBJ databases">
        <authorList>
            <person name="Wang G."/>
        </authorList>
    </citation>
    <scope>NUCLEOTIDE SEQUENCE</scope>
    <source>
        <strain evidence="3">KCTC 12899</strain>
    </source>
</reference>
<dbReference type="AlphaFoldDB" id="A0A8J7PYM0"/>
<dbReference type="SUPFAM" id="SSF48452">
    <property type="entry name" value="TPR-like"/>
    <property type="match status" value="1"/>
</dbReference>
<dbReference type="RefSeq" id="WP_207856283.1">
    <property type="nucleotide sequence ID" value="NZ_JAFREP010000001.1"/>
</dbReference>
<evidence type="ECO:0000256" key="2">
    <source>
        <dbReference type="SAM" id="Phobius"/>
    </source>
</evidence>
<comment type="caution">
    <text evidence="3">The sequence shown here is derived from an EMBL/GenBank/DDBJ whole genome shotgun (WGS) entry which is preliminary data.</text>
</comment>
<keyword evidence="1" id="KW-0175">Coiled coil</keyword>
<keyword evidence="2" id="KW-0472">Membrane</keyword>
<keyword evidence="2" id="KW-1133">Transmembrane helix</keyword>
<organism evidence="3 4">
    <name type="scientific">Acanthopleuribacter pedis</name>
    <dbReference type="NCBI Taxonomy" id="442870"/>
    <lineage>
        <taxon>Bacteria</taxon>
        <taxon>Pseudomonadati</taxon>
        <taxon>Acidobacteriota</taxon>
        <taxon>Holophagae</taxon>
        <taxon>Acanthopleuribacterales</taxon>
        <taxon>Acanthopleuribacteraceae</taxon>
        <taxon>Acanthopleuribacter</taxon>
    </lineage>
</organism>
<feature type="coiled-coil region" evidence="1">
    <location>
        <begin position="328"/>
        <end position="355"/>
    </location>
</feature>
<dbReference type="EMBL" id="JAFREP010000001">
    <property type="protein sequence ID" value="MBO1317047.1"/>
    <property type="molecule type" value="Genomic_DNA"/>
</dbReference>
<keyword evidence="4" id="KW-1185">Reference proteome</keyword>
<proteinExistence type="predicted"/>